<dbReference type="Pfam" id="PF00345">
    <property type="entry name" value="PapD_N"/>
    <property type="match status" value="1"/>
</dbReference>
<evidence type="ECO:0000256" key="1">
    <source>
        <dbReference type="ARBA" id="ARBA00004418"/>
    </source>
</evidence>
<dbReference type="InterPro" id="IPR050643">
    <property type="entry name" value="Periplasmic_pilus_chap"/>
</dbReference>
<dbReference type="InterPro" id="IPR013783">
    <property type="entry name" value="Ig-like_fold"/>
</dbReference>
<dbReference type="STRING" id="1367852.SAMN05216516_104103"/>
<dbReference type="PANTHER" id="PTHR30251:SF9">
    <property type="entry name" value="CHAPERONE PROTEIN CAF1M"/>
    <property type="match status" value="1"/>
</dbReference>
<dbReference type="GO" id="GO:0071555">
    <property type="term" value="P:cell wall organization"/>
    <property type="evidence" value="ECO:0007669"/>
    <property type="project" value="InterPro"/>
</dbReference>
<dbReference type="InterPro" id="IPR036316">
    <property type="entry name" value="Pili_assmbl_chap_C_dom_sf"/>
</dbReference>
<proteinExistence type="inferred from homology"/>
<evidence type="ECO:0000256" key="3">
    <source>
        <dbReference type="ARBA" id="ARBA00022558"/>
    </source>
</evidence>
<accession>A0A1I4XFC6</accession>
<evidence type="ECO:0000256" key="2">
    <source>
        <dbReference type="ARBA" id="ARBA00007399"/>
    </source>
</evidence>
<dbReference type="EMBL" id="FOVC01000004">
    <property type="protein sequence ID" value="SFN24465.1"/>
    <property type="molecule type" value="Genomic_DNA"/>
</dbReference>
<comment type="subcellular location">
    <subcellularLocation>
        <location evidence="1 8">Periplasm</location>
    </subcellularLocation>
</comment>
<dbReference type="SUPFAM" id="SSF49584">
    <property type="entry name" value="Periplasmic chaperone C-domain"/>
    <property type="match status" value="1"/>
</dbReference>
<dbReference type="OrthoDB" id="9131059at2"/>
<dbReference type="InterPro" id="IPR016148">
    <property type="entry name" value="Pili_assmbl_chaperone_C"/>
</dbReference>
<dbReference type="GO" id="GO:0030288">
    <property type="term" value="C:outer membrane-bounded periplasmic space"/>
    <property type="evidence" value="ECO:0007669"/>
    <property type="project" value="InterPro"/>
</dbReference>
<keyword evidence="3" id="KW-1029">Fimbrium biogenesis</keyword>
<evidence type="ECO:0000313" key="12">
    <source>
        <dbReference type="Proteomes" id="UP000242222"/>
    </source>
</evidence>
<evidence type="ECO:0000313" key="11">
    <source>
        <dbReference type="EMBL" id="SFN24465.1"/>
    </source>
</evidence>
<dbReference type="RefSeq" id="WP_092876966.1">
    <property type="nucleotide sequence ID" value="NZ_FOVC01000004.1"/>
</dbReference>
<evidence type="ECO:0000259" key="10">
    <source>
        <dbReference type="Pfam" id="PF02753"/>
    </source>
</evidence>
<name>A0A1I4XFC6_9GAMM</name>
<dbReference type="AlphaFoldDB" id="A0A1I4XFC6"/>
<keyword evidence="12" id="KW-1185">Reference proteome</keyword>
<dbReference type="Gene3D" id="2.60.40.10">
    <property type="entry name" value="Immunoglobulins"/>
    <property type="match status" value="2"/>
</dbReference>
<evidence type="ECO:0000256" key="5">
    <source>
        <dbReference type="ARBA" id="ARBA00022764"/>
    </source>
</evidence>
<sequence>MKNWRIAALAVVLTTFCTMVKAGVVVGGTRLIYDGTKKESSINVSNPDKNVYLIQSWVDSAEAGAGVQASRPPFIVTPPLFRLGGNQQNILRVIRAGGDLPENKESLFWLNIKSIPSVDKTQQNTLQIAVKTRIKLIFRPAGVTSTLEDTAKLLTWKRVGNQLQVTNSSPHYFTFFKVKINGTEVKGASMVAPQSVASFDLPSNVARGSLTWQFINDYGGLSNVLTSSI</sequence>
<dbReference type="FunFam" id="2.60.40.10:FF:000458">
    <property type="entry name" value="Molecular chaperone FimC"/>
    <property type="match status" value="1"/>
</dbReference>
<evidence type="ECO:0000259" key="9">
    <source>
        <dbReference type="Pfam" id="PF00345"/>
    </source>
</evidence>
<dbReference type="PROSITE" id="PS00635">
    <property type="entry name" value="PILI_CHAPERONE"/>
    <property type="match status" value="1"/>
</dbReference>
<dbReference type="InterPro" id="IPR018046">
    <property type="entry name" value="Pili_assmbl_chaperone_CS"/>
</dbReference>
<evidence type="ECO:0000256" key="8">
    <source>
        <dbReference type="RuleBase" id="RU003918"/>
    </source>
</evidence>
<protein>
    <submittedName>
        <fullName evidence="11">P pilus assembly protein, chaperone PapD</fullName>
    </submittedName>
</protein>
<comment type="similarity">
    <text evidence="2 8">Belongs to the periplasmic pilus chaperone family.</text>
</comment>
<evidence type="ECO:0000256" key="7">
    <source>
        <dbReference type="ARBA" id="ARBA00023319"/>
    </source>
</evidence>
<dbReference type="PANTHER" id="PTHR30251">
    <property type="entry name" value="PILUS ASSEMBLY CHAPERONE"/>
    <property type="match status" value="1"/>
</dbReference>
<dbReference type="SUPFAM" id="SSF49354">
    <property type="entry name" value="PapD-like"/>
    <property type="match status" value="1"/>
</dbReference>
<evidence type="ECO:0000256" key="6">
    <source>
        <dbReference type="ARBA" id="ARBA00023186"/>
    </source>
</evidence>
<keyword evidence="7" id="KW-0393">Immunoglobulin domain</keyword>
<keyword evidence="4" id="KW-0732">Signal</keyword>
<keyword evidence="6 8" id="KW-0143">Chaperone</keyword>
<dbReference type="InterPro" id="IPR008962">
    <property type="entry name" value="PapD-like_sf"/>
</dbReference>
<evidence type="ECO:0000256" key="4">
    <source>
        <dbReference type="ARBA" id="ARBA00022729"/>
    </source>
</evidence>
<reference evidence="12" key="1">
    <citation type="submission" date="2016-10" db="EMBL/GenBank/DDBJ databases">
        <authorList>
            <person name="Varghese N."/>
            <person name="Submissions S."/>
        </authorList>
    </citation>
    <scope>NUCLEOTIDE SEQUENCE [LARGE SCALE GENOMIC DNA]</scope>
    <source>
        <strain evidence="12">N6PO6</strain>
    </source>
</reference>
<organism evidence="11 12">
    <name type="scientific">Izhakiella capsodis</name>
    <dbReference type="NCBI Taxonomy" id="1367852"/>
    <lineage>
        <taxon>Bacteria</taxon>
        <taxon>Pseudomonadati</taxon>
        <taxon>Pseudomonadota</taxon>
        <taxon>Gammaproteobacteria</taxon>
        <taxon>Enterobacterales</taxon>
        <taxon>Erwiniaceae</taxon>
        <taxon>Izhakiella</taxon>
    </lineage>
</organism>
<dbReference type="Pfam" id="PF02753">
    <property type="entry name" value="PapD_C"/>
    <property type="match status" value="1"/>
</dbReference>
<feature type="domain" description="Pili assembly chaperone C-terminal" evidence="10">
    <location>
        <begin position="165"/>
        <end position="221"/>
    </location>
</feature>
<dbReference type="PRINTS" id="PR00969">
    <property type="entry name" value="CHAPERONPILI"/>
</dbReference>
<keyword evidence="5" id="KW-0574">Periplasm</keyword>
<dbReference type="Proteomes" id="UP000242222">
    <property type="component" value="Unassembled WGS sequence"/>
</dbReference>
<gene>
    <name evidence="11" type="ORF">SAMN05216516_104103</name>
</gene>
<dbReference type="InterPro" id="IPR001829">
    <property type="entry name" value="Pili_assmbl_chaperone_bac"/>
</dbReference>
<dbReference type="InterPro" id="IPR016147">
    <property type="entry name" value="Pili_assmbl_chaperone_N"/>
</dbReference>
<feature type="domain" description="Pili assembly chaperone N-terminal" evidence="9">
    <location>
        <begin position="23"/>
        <end position="143"/>
    </location>
</feature>